<evidence type="ECO:0000313" key="1">
    <source>
        <dbReference type="EMBL" id="MWV55911.1"/>
    </source>
</evidence>
<dbReference type="Proteomes" id="UP000435423">
    <property type="component" value="Unassembled WGS sequence"/>
</dbReference>
<organism evidence="1 2">
    <name type="scientific">Streptococcus zhangguiae</name>
    <dbReference type="NCBI Taxonomy" id="2664091"/>
    <lineage>
        <taxon>Bacteria</taxon>
        <taxon>Bacillati</taxon>
        <taxon>Bacillota</taxon>
        <taxon>Bacilli</taxon>
        <taxon>Lactobacillales</taxon>
        <taxon>Streptococcaceae</taxon>
        <taxon>Streptococcus</taxon>
    </lineage>
</organism>
<name>A0A6I4RHC3_9STRE</name>
<dbReference type="RefSeq" id="WP_160463156.1">
    <property type="nucleotide sequence ID" value="NZ_JABFQT010000003.1"/>
</dbReference>
<proteinExistence type="predicted"/>
<accession>A0A6I4RHC3</accession>
<dbReference type="AlphaFoldDB" id="A0A6I4RHC3"/>
<gene>
    <name evidence="1" type="ORF">GGH11_02805</name>
</gene>
<sequence>MIVYHSIQIDMGISSTGKNLQFNIGEGGTFEILLPNPNNPEKSFMTRRFFHHFIEDSRVKEKVKYIFGKDQKSIESALQILKDFLDSPKSTISRVPKDKL</sequence>
<reference evidence="1 2" key="1">
    <citation type="submission" date="2019-10" db="EMBL/GenBank/DDBJ databases">
        <title>Streptococcis sp, isolated from the respiratory tract of Marmot.</title>
        <authorList>
            <person name="Zhang G."/>
        </authorList>
    </citation>
    <scope>NUCLEOTIDE SEQUENCE [LARGE SCALE GENOMIC DNA]</scope>
    <source>
        <strain evidence="2">zg-70</strain>
    </source>
</reference>
<evidence type="ECO:0000313" key="2">
    <source>
        <dbReference type="Proteomes" id="UP000435423"/>
    </source>
</evidence>
<comment type="caution">
    <text evidence="1">The sequence shown here is derived from an EMBL/GenBank/DDBJ whole genome shotgun (WGS) entry which is preliminary data.</text>
</comment>
<dbReference type="EMBL" id="WUBJ01000003">
    <property type="protein sequence ID" value="MWV55911.1"/>
    <property type="molecule type" value="Genomic_DNA"/>
</dbReference>
<protein>
    <submittedName>
        <fullName evidence="1">Uncharacterized protein</fullName>
    </submittedName>
</protein>